<dbReference type="PANTHER" id="PTHR43008">
    <property type="entry name" value="BENZIL REDUCTASE"/>
    <property type="match status" value="1"/>
</dbReference>
<keyword evidence="2" id="KW-0560">Oxidoreductase</keyword>
<dbReference type="PANTHER" id="PTHR43008:SF8">
    <property type="entry name" value="BENZIL REDUCTASE ((S)-BENZOIN FORMING) IRC24"/>
    <property type="match status" value="1"/>
</dbReference>
<evidence type="ECO:0008006" key="5">
    <source>
        <dbReference type="Google" id="ProtNLM"/>
    </source>
</evidence>
<dbReference type="Gene3D" id="3.40.50.720">
    <property type="entry name" value="NAD(P)-binding Rossmann-like Domain"/>
    <property type="match status" value="1"/>
</dbReference>
<proteinExistence type="inferred from homology"/>
<dbReference type="InterPro" id="IPR002347">
    <property type="entry name" value="SDR_fam"/>
</dbReference>
<accession>A0AAE1C4U4</accession>
<comment type="caution">
    <text evidence="3">The sequence shown here is derived from an EMBL/GenBank/DDBJ whole genome shotgun (WGS) entry which is preliminary data.</text>
</comment>
<comment type="similarity">
    <text evidence="1">Belongs to the short-chain dehydrogenases/reductases (SDR) family.</text>
</comment>
<organism evidence="3 4">
    <name type="scientific">Recurvomyces mirabilis</name>
    <dbReference type="NCBI Taxonomy" id="574656"/>
    <lineage>
        <taxon>Eukaryota</taxon>
        <taxon>Fungi</taxon>
        <taxon>Dikarya</taxon>
        <taxon>Ascomycota</taxon>
        <taxon>Pezizomycotina</taxon>
        <taxon>Dothideomycetes</taxon>
        <taxon>Dothideomycetidae</taxon>
        <taxon>Mycosphaerellales</taxon>
        <taxon>Teratosphaeriaceae</taxon>
        <taxon>Recurvomyces</taxon>
    </lineage>
</organism>
<dbReference type="Pfam" id="PF00106">
    <property type="entry name" value="adh_short"/>
    <property type="match status" value="1"/>
</dbReference>
<evidence type="ECO:0000256" key="2">
    <source>
        <dbReference type="ARBA" id="ARBA00023002"/>
    </source>
</evidence>
<sequence length="272" mass="29423">MAAKQILLITGGNTGLGYEAVKALMQSSTPYEILMGSRSVDKGEQAVAKLKQEVPQSPSTTTVVQADISSDSSIEKLVDTIKSKFAKLDILINNAGASFDGEIQSGRMSIREAWNSSWDTNVAGTQVLTTSVMPLLFASSNPRLMFMTSGTSSLIETEELEKMPIARLNAAPGAGWPKADLVNPVTCYRSTKTGLNMLFREWVKILRNDHVKVWAISPGFLATNLAGVGAEQLRKMGAQDPSIGGNFIKDVVEGKHDRDVGKIIRSTMVQPY</sequence>
<name>A0AAE1C4U4_9PEZI</name>
<dbReference type="Proteomes" id="UP001274830">
    <property type="component" value="Unassembled WGS sequence"/>
</dbReference>
<dbReference type="GO" id="GO:0016616">
    <property type="term" value="F:oxidoreductase activity, acting on the CH-OH group of donors, NAD or NADP as acceptor"/>
    <property type="evidence" value="ECO:0007669"/>
    <property type="project" value="UniProtKB-ARBA"/>
</dbReference>
<evidence type="ECO:0000313" key="3">
    <source>
        <dbReference type="EMBL" id="KAK3678033.1"/>
    </source>
</evidence>
<dbReference type="GO" id="GO:0050664">
    <property type="term" value="F:oxidoreductase activity, acting on NAD(P)H, oxygen as acceptor"/>
    <property type="evidence" value="ECO:0007669"/>
    <property type="project" value="TreeGrafter"/>
</dbReference>
<gene>
    <name evidence="3" type="ORF">LTR78_002128</name>
</gene>
<evidence type="ECO:0000313" key="4">
    <source>
        <dbReference type="Proteomes" id="UP001274830"/>
    </source>
</evidence>
<dbReference type="AlphaFoldDB" id="A0AAE1C4U4"/>
<dbReference type="PRINTS" id="PR00081">
    <property type="entry name" value="GDHRDH"/>
</dbReference>
<dbReference type="EMBL" id="JAUTXT010000005">
    <property type="protein sequence ID" value="KAK3678033.1"/>
    <property type="molecule type" value="Genomic_DNA"/>
</dbReference>
<dbReference type="InterPro" id="IPR036291">
    <property type="entry name" value="NAD(P)-bd_dom_sf"/>
</dbReference>
<protein>
    <recommendedName>
        <fullName evidence="5">NAD(P)-binding protein</fullName>
    </recommendedName>
</protein>
<dbReference type="SUPFAM" id="SSF51735">
    <property type="entry name" value="NAD(P)-binding Rossmann-fold domains"/>
    <property type="match status" value="1"/>
</dbReference>
<reference evidence="3" key="1">
    <citation type="submission" date="2023-07" db="EMBL/GenBank/DDBJ databases">
        <title>Black Yeasts Isolated from many extreme environments.</title>
        <authorList>
            <person name="Coleine C."/>
            <person name="Stajich J.E."/>
            <person name="Selbmann L."/>
        </authorList>
    </citation>
    <scope>NUCLEOTIDE SEQUENCE</scope>
    <source>
        <strain evidence="3">CCFEE 5485</strain>
    </source>
</reference>
<evidence type="ECO:0000256" key="1">
    <source>
        <dbReference type="ARBA" id="ARBA00006484"/>
    </source>
</evidence>
<keyword evidence="4" id="KW-1185">Reference proteome</keyword>